<feature type="transmembrane region" description="Helical" evidence="1">
    <location>
        <begin position="12"/>
        <end position="37"/>
    </location>
</feature>
<accession>A3E3N3</accession>
<feature type="transmembrane region" description="Helical" evidence="1">
    <location>
        <begin position="87"/>
        <end position="107"/>
    </location>
</feature>
<protein>
    <submittedName>
        <fullName evidence="2">Uncharacterized protein</fullName>
    </submittedName>
</protein>
<feature type="transmembrane region" description="Helical" evidence="1">
    <location>
        <begin position="57"/>
        <end position="80"/>
    </location>
</feature>
<feature type="transmembrane region" description="Helical" evidence="1">
    <location>
        <begin position="127"/>
        <end position="154"/>
    </location>
</feature>
<evidence type="ECO:0000256" key="1">
    <source>
        <dbReference type="SAM" id="Phobius"/>
    </source>
</evidence>
<proteinExistence type="evidence at transcript level"/>
<keyword evidence="1" id="KW-0472">Membrane</keyword>
<keyword evidence="1" id="KW-0812">Transmembrane</keyword>
<dbReference type="AlphaFoldDB" id="A3E3N3"/>
<reference evidence="2" key="1">
    <citation type="journal article" date="2007" name="Proc. Natl. Acad. Sci. U.S.A.">
        <title>Spliced leader RNA trans-splicing in dinoflagellates.</title>
        <authorList>
            <person name="Zhang H."/>
            <person name="Hou Y."/>
            <person name="Miranda L."/>
            <person name="Campbell D.A."/>
            <person name="Sturm N.R."/>
            <person name="Gaasterland T."/>
            <person name="Lin S."/>
        </authorList>
    </citation>
    <scope>NUCLEOTIDE SEQUENCE</scope>
</reference>
<dbReference type="EMBL" id="DQ864885">
    <property type="protein sequence ID" value="ABI14300.1"/>
    <property type="molecule type" value="mRNA"/>
</dbReference>
<sequence length="179" mass="19215">MGLPEGPKFLGVLPLAASVAVAFVLCVARALVMLYSLSSYSDYVVAGVRFEELFQTAVATLGLAGPPLAVLAGFGVMFTMAKHVRALAIYLGVVTALELGSALFVLLNGGVCGAVAHEVLITRSPLFICLFIYLASFFWGAIIVGLECYIVFAVHQLATAVEKRETEEWLRYTTAVPHW</sequence>
<name>A3E3N3_PFIPI</name>
<evidence type="ECO:0000313" key="2">
    <source>
        <dbReference type="EMBL" id="ABI14300.1"/>
    </source>
</evidence>
<organism evidence="2">
    <name type="scientific">Pfiesteria piscicida</name>
    <name type="common">Phantom dinoflagellate</name>
    <dbReference type="NCBI Taxonomy" id="71001"/>
    <lineage>
        <taxon>Eukaryota</taxon>
        <taxon>Sar</taxon>
        <taxon>Alveolata</taxon>
        <taxon>Dinophyceae</taxon>
        <taxon>Peridiniales</taxon>
        <taxon>Pfiesteriaceae</taxon>
        <taxon>Pfiesteria</taxon>
    </lineage>
</organism>
<keyword evidence="1" id="KW-1133">Transmembrane helix</keyword>